<reference evidence="2" key="1">
    <citation type="journal article" date="2023" name="Mol. Ecol. Resour.">
        <title>Chromosome-level genome assembly of a triploid poplar Populus alba 'Berolinensis'.</title>
        <authorList>
            <person name="Chen S."/>
            <person name="Yu Y."/>
            <person name="Wang X."/>
            <person name="Wang S."/>
            <person name="Zhang T."/>
            <person name="Zhou Y."/>
            <person name="He R."/>
            <person name="Meng N."/>
            <person name="Wang Y."/>
            <person name="Liu W."/>
            <person name="Liu Z."/>
            <person name="Liu J."/>
            <person name="Guo Q."/>
            <person name="Huang H."/>
            <person name="Sederoff R.R."/>
            <person name="Wang G."/>
            <person name="Qu G."/>
            <person name="Chen S."/>
        </authorList>
    </citation>
    <scope>NUCLEOTIDE SEQUENCE</scope>
    <source>
        <strain evidence="2">SC-2020</strain>
    </source>
</reference>
<gene>
    <name evidence="2" type="ORF">NC653_040847</name>
</gene>
<evidence type="ECO:0000313" key="2">
    <source>
        <dbReference type="EMBL" id="KAJ6951526.1"/>
    </source>
</evidence>
<evidence type="ECO:0000313" key="3">
    <source>
        <dbReference type="Proteomes" id="UP001164929"/>
    </source>
</evidence>
<keyword evidence="3" id="KW-1185">Reference proteome</keyword>
<evidence type="ECO:0000256" key="1">
    <source>
        <dbReference type="SAM" id="MobiDB-lite"/>
    </source>
</evidence>
<feature type="region of interest" description="Disordered" evidence="1">
    <location>
        <begin position="1"/>
        <end position="21"/>
    </location>
</feature>
<accession>A0AAD6L725</accession>
<comment type="caution">
    <text evidence="2">The sequence shown here is derived from an EMBL/GenBank/DDBJ whole genome shotgun (WGS) entry which is preliminary data.</text>
</comment>
<sequence length="202" mass="22008">MGNKKNRSGPSKYQIKRQKSLAASHLVNNSAILALEARSSSETVHGTVHPISNSNLSPPMVSSPQSPCSTQHISSSSSHGSEPQHHDDSPSIKHVFVADWLEDEDAYPDDEALETNSVEEEYAGGFKFFTSPVGYSELAAFFQSVSAGLECLVSASLYFDKSSLLLLGRTTPLIGASLFHLYACSRKNACFRNHSFAKISRR</sequence>
<dbReference type="EMBL" id="JAQIZT010000019">
    <property type="protein sequence ID" value="KAJ6951526.1"/>
    <property type="molecule type" value="Genomic_DNA"/>
</dbReference>
<feature type="region of interest" description="Disordered" evidence="1">
    <location>
        <begin position="38"/>
        <end position="89"/>
    </location>
</feature>
<organism evidence="2 3">
    <name type="scientific">Populus alba x Populus x berolinensis</name>
    <dbReference type="NCBI Taxonomy" id="444605"/>
    <lineage>
        <taxon>Eukaryota</taxon>
        <taxon>Viridiplantae</taxon>
        <taxon>Streptophyta</taxon>
        <taxon>Embryophyta</taxon>
        <taxon>Tracheophyta</taxon>
        <taxon>Spermatophyta</taxon>
        <taxon>Magnoliopsida</taxon>
        <taxon>eudicotyledons</taxon>
        <taxon>Gunneridae</taxon>
        <taxon>Pentapetalae</taxon>
        <taxon>rosids</taxon>
        <taxon>fabids</taxon>
        <taxon>Malpighiales</taxon>
        <taxon>Salicaceae</taxon>
        <taxon>Saliceae</taxon>
        <taxon>Populus</taxon>
    </lineage>
</organism>
<feature type="compositionally biased region" description="Polar residues" evidence="1">
    <location>
        <begin position="38"/>
        <end position="64"/>
    </location>
</feature>
<name>A0AAD6L725_9ROSI</name>
<proteinExistence type="predicted"/>
<protein>
    <submittedName>
        <fullName evidence="2">Uncharacterized protein</fullName>
    </submittedName>
</protein>
<feature type="compositionally biased region" description="Low complexity" evidence="1">
    <location>
        <begin position="65"/>
        <end position="81"/>
    </location>
</feature>
<dbReference type="Proteomes" id="UP001164929">
    <property type="component" value="Chromosome 19"/>
</dbReference>
<dbReference type="AlphaFoldDB" id="A0AAD6L725"/>